<dbReference type="Proteomes" id="UP000186817">
    <property type="component" value="Unassembled WGS sequence"/>
</dbReference>
<dbReference type="OrthoDB" id="10307578at2759"/>
<evidence type="ECO:0000313" key="1">
    <source>
        <dbReference type="EMBL" id="OLP74019.1"/>
    </source>
</evidence>
<feature type="non-terminal residue" evidence="1">
    <location>
        <position position="134"/>
    </location>
</feature>
<accession>A0A1Q9BTL2</accession>
<dbReference type="EMBL" id="LSRX01004380">
    <property type="protein sequence ID" value="OLP74019.1"/>
    <property type="molecule type" value="Genomic_DNA"/>
</dbReference>
<evidence type="ECO:0000313" key="2">
    <source>
        <dbReference type="Proteomes" id="UP000186817"/>
    </source>
</evidence>
<dbReference type="AlphaFoldDB" id="A0A1Q9BTL2"/>
<name>A0A1Q9BTL2_SYMMI</name>
<gene>
    <name evidence="1" type="ORF">AK812_SmicGene46566</name>
</gene>
<protein>
    <submittedName>
        <fullName evidence="1">Uncharacterized protein</fullName>
    </submittedName>
</protein>
<reference evidence="1 2" key="1">
    <citation type="submission" date="2016-02" db="EMBL/GenBank/DDBJ databases">
        <title>Genome analysis of coral dinoflagellate symbionts highlights evolutionary adaptations to a symbiotic lifestyle.</title>
        <authorList>
            <person name="Aranda M."/>
            <person name="Li Y."/>
            <person name="Liew Y.J."/>
            <person name="Baumgarten S."/>
            <person name="Simakov O."/>
            <person name="Wilson M."/>
            <person name="Piel J."/>
            <person name="Ashoor H."/>
            <person name="Bougouffa S."/>
            <person name="Bajic V.B."/>
            <person name="Ryu T."/>
            <person name="Ravasi T."/>
            <person name="Bayer T."/>
            <person name="Micklem G."/>
            <person name="Kim H."/>
            <person name="Bhak J."/>
            <person name="Lajeunesse T.C."/>
            <person name="Voolstra C.R."/>
        </authorList>
    </citation>
    <scope>NUCLEOTIDE SEQUENCE [LARGE SCALE GENOMIC DNA]</scope>
    <source>
        <strain evidence="1 2">CCMP2467</strain>
    </source>
</reference>
<proteinExistence type="predicted"/>
<sequence length="134" mass="14547">MKGNGFCWCQGWEWSDSEPFCPTQGFQYLDRSEIEGAVSGLTDRVAALEGSLQAHNNCTFQAVETLSAGQAEQALQIHQLAPDSKTTLLEGTVKNLQSAGSTPSTMDAGTAWFKDQKCGTSSGRAFLTCWDVFR</sequence>
<keyword evidence="2" id="KW-1185">Reference proteome</keyword>
<comment type="caution">
    <text evidence="1">The sequence shown here is derived from an EMBL/GenBank/DDBJ whole genome shotgun (WGS) entry which is preliminary data.</text>
</comment>
<organism evidence="1 2">
    <name type="scientific">Symbiodinium microadriaticum</name>
    <name type="common">Dinoflagellate</name>
    <name type="synonym">Zooxanthella microadriatica</name>
    <dbReference type="NCBI Taxonomy" id="2951"/>
    <lineage>
        <taxon>Eukaryota</taxon>
        <taxon>Sar</taxon>
        <taxon>Alveolata</taxon>
        <taxon>Dinophyceae</taxon>
        <taxon>Suessiales</taxon>
        <taxon>Symbiodiniaceae</taxon>
        <taxon>Symbiodinium</taxon>
    </lineage>
</organism>